<dbReference type="InterPro" id="IPR032675">
    <property type="entry name" value="LRR_dom_sf"/>
</dbReference>
<gene>
    <name evidence="1" type="ORF">KUTeg_016532</name>
</gene>
<evidence type="ECO:0008006" key="3">
    <source>
        <dbReference type="Google" id="ProtNLM"/>
    </source>
</evidence>
<sequence>MFLICSIFIDNCSNLRRFTIESCNRLSVCSFHRAPSLQILVIKWCSMVKDFTAVLPSLQKLDVTGTNFASFNLNSDFLEVLNLNGVCTQRDHKLFIRCPCLKELSLTKCDMLTDTVLEGILAQMIQLESITMSACPSISSLSVPGGVYTCSLTGHRRLKTLTLQLPINIQHLVLNNLAKFDPTLRLDFLKQCESSLKNLEVRAIPGEKEVILDLRNLESLTLDQGIHLGQLEIACPKLKYLRIQGCPRLTSLTMHIDKLSHLQIFHSSPLLALKCMSLYVNHVKHLARVLTYYCPNLETLHLHQSQISTGEYQSLGKAIPKLSCIILHDCIHDLSHQHVDISASDLERNTTIPLRVICST</sequence>
<evidence type="ECO:0000313" key="2">
    <source>
        <dbReference type="Proteomes" id="UP001217089"/>
    </source>
</evidence>
<dbReference type="PANTHER" id="PTHR13318">
    <property type="entry name" value="PARTNER OF PAIRED, ISOFORM B-RELATED"/>
    <property type="match status" value="1"/>
</dbReference>
<dbReference type="Pfam" id="PF13516">
    <property type="entry name" value="LRR_6"/>
    <property type="match status" value="1"/>
</dbReference>
<protein>
    <recommendedName>
        <fullName evidence="3">F-box/LRR-repeat protein 15</fullName>
    </recommendedName>
</protein>
<proteinExistence type="predicted"/>
<dbReference type="InterPro" id="IPR001611">
    <property type="entry name" value="Leu-rich_rpt"/>
</dbReference>
<dbReference type="EMBL" id="JARBDR010000813">
    <property type="protein sequence ID" value="KAJ8305987.1"/>
    <property type="molecule type" value="Genomic_DNA"/>
</dbReference>
<reference evidence="1 2" key="1">
    <citation type="submission" date="2022-12" db="EMBL/GenBank/DDBJ databases">
        <title>Chromosome-level genome of Tegillarca granosa.</title>
        <authorList>
            <person name="Kim J."/>
        </authorList>
    </citation>
    <scope>NUCLEOTIDE SEQUENCE [LARGE SCALE GENOMIC DNA]</scope>
    <source>
        <strain evidence="1">Teg-2019</strain>
        <tissue evidence="1">Adductor muscle</tissue>
    </source>
</reference>
<dbReference type="Gene3D" id="3.80.10.10">
    <property type="entry name" value="Ribonuclease Inhibitor"/>
    <property type="match status" value="2"/>
</dbReference>
<comment type="caution">
    <text evidence="1">The sequence shown here is derived from an EMBL/GenBank/DDBJ whole genome shotgun (WGS) entry which is preliminary data.</text>
</comment>
<keyword evidence="2" id="KW-1185">Reference proteome</keyword>
<accession>A0ABQ9EPX8</accession>
<dbReference type="Proteomes" id="UP001217089">
    <property type="component" value="Unassembled WGS sequence"/>
</dbReference>
<organism evidence="1 2">
    <name type="scientific">Tegillarca granosa</name>
    <name type="common">Malaysian cockle</name>
    <name type="synonym">Anadara granosa</name>
    <dbReference type="NCBI Taxonomy" id="220873"/>
    <lineage>
        <taxon>Eukaryota</taxon>
        <taxon>Metazoa</taxon>
        <taxon>Spiralia</taxon>
        <taxon>Lophotrochozoa</taxon>
        <taxon>Mollusca</taxon>
        <taxon>Bivalvia</taxon>
        <taxon>Autobranchia</taxon>
        <taxon>Pteriomorphia</taxon>
        <taxon>Arcoida</taxon>
        <taxon>Arcoidea</taxon>
        <taxon>Arcidae</taxon>
        <taxon>Tegillarca</taxon>
    </lineage>
</organism>
<name>A0ABQ9EPX8_TEGGR</name>
<evidence type="ECO:0000313" key="1">
    <source>
        <dbReference type="EMBL" id="KAJ8305987.1"/>
    </source>
</evidence>
<dbReference type="SUPFAM" id="SSF52047">
    <property type="entry name" value="RNI-like"/>
    <property type="match status" value="1"/>
</dbReference>